<dbReference type="Proteomes" id="UP000185494">
    <property type="component" value="Chromosome 1"/>
</dbReference>
<evidence type="ECO:0000313" key="1">
    <source>
        <dbReference type="EMBL" id="APT57769.1"/>
    </source>
</evidence>
<organism evidence="1 3">
    <name type="scientific">Roseomonas gilardii</name>
    <dbReference type="NCBI Taxonomy" id="257708"/>
    <lineage>
        <taxon>Bacteria</taxon>
        <taxon>Pseudomonadati</taxon>
        <taxon>Pseudomonadota</taxon>
        <taxon>Alphaproteobacteria</taxon>
        <taxon>Acetobacterales</taxon>
        <taxon>Roseomonadaceae</taxon>
        <taxon>Roseomonas</taxon>
    </lineage>
</organism>
<proteinExistence type="predicted"/>
<keyword evidence="4" id="KW-1185">Reference proteome</keyword>
<accession>A0A1L7AGF4</accession>
<dbReference type="Proteomes" id="UP001258945">
    <property type="component" value="Unassembled WGS sequence"/>
</dbReference>
<evidence type="ECO:0000313" key="3">
    <source>
        <dbReference type="Proteomes" id="UP000185494"/>
    </source>
</evidence>
<reference evidence="2" key="3">
    <citation type="submission" date="2023-09" db="EMBL/GenBank/DDBJ databases">
        <authorList>
            <person name="Schober I."/>
            <person name="Bunk B."/>
        </authorList>
    </citation>
    <scope>NUCLEOTIDE SEQUENCE</scope>
    <source>
        <strain evidence="2">DSM 103800</strain>
    </source>
</reference>
<reference evidence="2 4" key="2">
    <citation type="journal article" date="2019" name="Microb. Pathog.">
        <title>Comparison of VITEK 2, MALDI-TOF MS, 16S rRNA gene sequencing, and whole-genome sequencing for identification of Roseomonas mucosa.</title>
        <authorList>
            <person name="Rudolph W.W."/>
            <person name="Gunzer F."/>
            <person name="Trauth M."/>
            <person name="Bunk B."/>
            <person name="Bigge R."/>
            <person name="Schrottner P."/>
        </authorList>
    </citation>
    <scope>NUCLEOTIDE SEQUENCE [LARGE SCALE GENOMIC DNA]</scope>
    <source>
        <strain evidence="2 4">DSM 103800</strain>
    </source>
</reference>
<evidence type="ECO:0000313" key="4">
    <source>
        <dbReference type="Proteomes" id="UP001258945"/>
    </source>
</evidence>
<name>A0A1L7AGF4_9PROT</name>
<dbReference type="AlphaFoldDB" id="A0A1L7AGF4"/>
<protein>
    <submittedName>
        <fullName evidence="1">Uncharacterized protein</fullName>
    </submittedName>
</protein>
<gene>
    <name evidence="1" type="ORF">RGI145_12260</name>
    <name evidence="2" type="ORF">RQ831_22595</name>
</gene>
<evidence type="ECO:0000313" key="2">
    <source>
        <dbReference type="EMBL" id="MDT8333848.1"/>
    </source>
</evidence>
<dbReference type="RefSeq" id="WP_027280583.1">
    <property type="nucleotide sequence ID" value="NZ_CP015583.1"/>
</dbReference>
<dbReference type="KEGG" id="rgi:RGI145_12260"/>
<dbReference type="EMBL" id="JAVVDO010000081">
    <property type="protein sequence ID" value="MDT8333848.1"/>
    <property type="molecule type" value="Genomic_DNA"/>
</dbReference>
<dbReference type="EMBL" id="CP015583">
    <property type="protein sequence ID" value="APT57769.1"/>
    <property type="molecule type" value="Genomic_DNA"/>
</dbReference>
<reference evidence="1 3" key="1">
    <citation type="submission" date="2016-05" db="EMBL/GenBank/DDBJ databases">
        <title>Complete Genome and Methylome Analysis of Psychrotrophic Bacterial Isolates from Antarctic Lake Untersee.</title>
        <authorList>
            <person name="Fomenkov A."/>
            <person name="Akimov V.N."/>
            <person name="Vasilyeva L.V."/>
            <person name="Andersen D."/>
            <person name="Vincze T."/>
            <person name="Roberts R.J."/>
        </authorList>
    </citation>
    <scope>NUCLEOTIDE SEQUENCE [LARGE SCALE GENOMIC DNA]</scope>
    <source>
        <strain evidence="1 3">U14-5</strain>
    </source>
</reference>
<sequence length="117" mass="12676">MAGNRQGAPQAPERQALARLAELAGKGAAPDRVRREVETIVEDWRRGVLGYDERTALRERLEEMHGQLAEGVESVEEQMAEIGQDERAALVAGRRSLAALVAARDALARAHSALLPA</sequence>